<reference evidence="2 3" key="1">
    <citation type="submission" date="2016-10" db="EMBL/GenBank/DDBJ databases">
        <authorList>
            <person name="de Groot N.N."/>
        </authorList>
    </citation>
    <scope>NUCLEOTIDE SEQUENCE [LARGE SCALE GENOMIC DNA]</scope>
    <source>
        <strain evidence="2 3">DSM 24015</strain>
    </source>
</reference>
<keyword evidence="1" id="KW-0175">Coiled coil</keyword>
<gene>
    <name evidence="2" type="ORF">SAMN05421544_1403</name>
</gene>
<dbReference type="Proteomes" id="UP000198517">
    <property type="component" value="Unassembled WGS sequence"/>
</dbReference>
<sequence length="55" mass="6530">MEIQELLNLKEVLEWQISIAKCGSIIEDRKQQLTEVNKRIKKLQEHEEIIKNNAL</sequence>
<evidence type="ECO:0000256" key="1">
    <source>
        <dbReference type="SAM" id="Coils"/>
    </source>
</evidence>
<dbReference type="EMBL" id="FNAS01000040">
    <property type="protein sequence ID" value="SDE82452.1"/>
    <property type="molecule type" value="Genomic_DNA"/>
</dbReference>
<dbReference type="AlphaFoldDB" id="A0A1G7G2U4"/>
<organism evidence="2 3">
    <name type="scientific">Riemerella columbipharyngis</name>
    <dbReference type="NCBI Taxonomy" id="1071918"/>
    <lineage>
        <taxon>Bacteria</taxon>
        <taxon>Pseudomonadati</taxon>
        <taxon>Bacteroidota</taxon>
        <taxon>Flavobacteriia</taxon>
        <taxon>Flavobacteriales</taxon>
        <taxon>Weeksellaceae</taxon>
        <taxon>Riemerella</taxon>
    </lineage>
</organism>
<proteinExistence type="predicted"/>
<dbReference type="STRING" id="1071918.SAMN05421544_1403"/>
<evidence type="ECO:0000313" key="2">
    <source>
        <dbReference type="EMBL" id="SDE82452.1"/>
    </source>
</evidence>
<accession>A0A1G7G2U4</accession>
<name>A0A1G7G2U4_9FLAO</name>
<evidence type="ECO:0000313" key="3">
    <source>
        <dbReference type="Proteomes" id="UP000198517"/>
    </source>
</evidence>
<protein>
    <submittedName>
        <fullName evidence="2">Uncharacterized protein</fullName>
    </submittedName>
</protein>
<keyword evidence="3" id="KW-1185">Reference proteome</keyword>
<feature type="coiled-coil region" evidence="1">
    <location>
        <begin position="26"/>
        <end position="53"/>
    </location>
</feature>